<sequence>MILSDRKAHSALSSRWALDTLSIQRWDFHRPAKAVSSMEKEMVGLKERLELRLAR</sequence>
<keyword evidence="2" id="KW-1185">Reference proteome</keyword>
<protein>
    <submittedName>
        <fullName evidence="1">BQ2448_7500 protein</fullName>
    </submittedName>
</protein>
<gene>
    <name evidence="1" type="ORF">BQ2448_7500</name>
</gene>
<reference evidence="2" key="1">
    <citation type="submission" date="2016-09" db="EMBL/GenBank/DDBJ databases">
        <authorList>
            <person name="Jeantristanb JTB J.-T."/>
            <person name="Ricardo R."/>
        </authorList>
    </citation>
    <scope>NUCLEOTIDE SEQUENCE [LARGE SCALE GENOMIC DNA]</scope>
</reference>
<organism evidence="1 2">
    <name type="scientific">Microbotryum intermedium</name>
    <dbReference type="NCBI Taxonomy" id="269621"/>
    <lineage>
        <taxon>Eukaryota</taxon>
        <taxon>Fungi</taxon>
        <taxon>Dikarya</taxon>
        <taxon>Basidiomycota</taxon>
        <taxon>Pucciniomycotina</taxon>
        <taxon>Microbotryomycetes</taxon>
        <taxon>Microbotryales</taxon>
        <taxon>Microbotryaceae</taxon>
        <taxon>Microbotryum</taxon>
    </lineage>
</organism>
<accession>A0A238FNW7</accession>
<proteinExistence type="predicted"/>
<evidence type="ECO:0000313" key="2">
    <source>
        <dbReference type="Proteomes" id="UP000198372"/>
    </source>
</evidence>
<dbReference type="AlphaFoldDB" id="A0A238FNW7"/>
<name>A0A238FNW7_9BASI</name>
<dbReference type="EMBL" id="FMSP01000018">
    <property type="protein sequence ID" value="SCV73574.1"/>
    <property type="molecule type" value="Genomic_DNA"/>
</dbReference>
<dbReference type="Proteomes" id="UP000198372">
    <property type="component" value="Unassembled WGS sequence"/>
</dbReference>
<evidence type="ECO:0000313" key="1">
    <source>
        <dbReference type="EMBL" id="SCV73574.1"/>
    </source>
</evidence>